<evidence type="ECO:0000313" key="3">
    <source>
        <dbReference type="Proteomes" id="UP000469011"/>
    </source>
</evidence>
<name>A0A6N9T8K2_9HYPH</name>
<evidence type="ECO:0008006" key="4">
    <source>
        <dbReference type="Google" id="ProtNLM"/>
    </source>
</evidence>
<feature type="signal peptide" evidence="1">
    <location>
        <begin position="1"/>
        <end position="21"/>
    </location>
</feature>
<dbReference type="RefSeq" id="WP_163464530.1">
    <property type="nucleotide sequence ID" value="NZ_JAAAMG010000014.1"/>
</dbReference>
<evidence type="ECO:0000313" key="2">
    <source>
        <dbReference type="EMBL" id="NDW06029.1"/>
    </source>
</evidence>
<reference evidence="2 3" key="1">
    <citation type="submission" date="2020-01" db="EMBL/GenBank/DDBJ databases">
        <title>Jiella pacifica sp. nov.</title>
        <authorList>
            <person name="Xue Z."/>
            <person name="Zhu S."/>
            <person name="Chen J."/>
            <person name="Yang J."/>
        </authorList>
    </citation>
    <scope>NUCLEOTIDE SEQUENCE [LARGE SCALE GENOMIC DNA]</scope>
    <source>
        <strain evidence="2 3">40Bstr34</strain>
    </source>
</reference>
<keyword evidence="1" id="KW-0732">Signal</keyword>
<sequence length="71" mass="6384">MKTIVRSTVVLSLVAGLAVSAGCSRTQKTLAGAGIGGATGAVAGNAIAGSGGAIVGGVGGAVVGGAVGRNY</sequence>
<dbReference type="EMBL" id="JAAAMG010000014">
    <property type="protein sequence ID" value="NDW06029.1"/>
    <property type="molecule type" value="Genomic_DNA"/>
</dbReference>
<keyword evidence="3" id="KW-1185">Reference proteome</keyword>
<protein>
    <recommendedName>
        <fullName evidence="4">Osmotically inducible lipoprotein OsmB</fullName>
    </recommendedName>
</protein>
<organism evidence="2 3">
    <name type="scientific">Jiella pacifica</name>
    <dbReference type="NCBI Taxonomy" id="2696469"/>
    <lineage>
        <taxon>Bacteria</taxon>
        <taxon>Pseudomonadati</taxon>
        <taxon>Pseudomonadota</taxon>
        <taxon>Alphaproteobacteria</taxon>
        <taxon>Hyphomicrobiales</taxon>
        <taxon>Aurantimonadaceae</taxon>
        <taxon>Jiella</taxon>
    </lineage>
</organism>
<dbReference type="AlphaFoldDB" id="A0A6N9T8K2"/>
<comment type="caution">
    <text evidence="2">The sequence shown here is derived from an EMBL/GenBank/DDBJ whole genome shotgun (WGS) entry which is preliminary data.</text>
</comment>
<feature type="chain" id="PRO_5026810575" description="Osmotically inducible lipoprotein OsmB" evidence="1">
    <location>
        <begin position="22"/>
        <end position="71"/>
    </location>
</feature>
<dbReference type="Proteomes" id="UP000469011">
    <property type="component" value="Unassembled WGS sequence"/>
</dbReference>
<dbReference type="PROSITE" id="PS51257">
    <property type="entry name" value="PROKAR_LIPOPROTEIN"/>
    <property type="match status" value="1"/>
</dbReference>
<gene>
    <name evidence="2" type="ORF">GTK09_16535</name>
</gene>
<accession>A0A6N9T8K2</accession>
<evidence type="ECO:0000256" key="1">
    <source>
        <dbReference type="SAM" id="SignalP"/>
    </source>
</evidence>
<proteinExistence type="predicted"/>